<evidence type="ECO:0000313" key="6">
    <source>
        <dbReference type="Proteomes" id="UP000249873"/>
    </source>
</evidence>
<sequence length="114" mass="12765">MKKVLIIDDELDICMLLKAYLQKNDFSVNYAVNLKEGMLAIKNNTPDTVILDNNLPDGLGINTIDSIKTDFPETQLIMISAMTSLQSKALKKGADFFVPKPFKLSHISQLIHQN</sequence>
<accession>A0A2Z4GH70</accession>
<dbReference type="Gene3D" id="3.40.50.2300">
    <property type="match status" value="1"/>
</dbReference>
<evidence type="ECO:0000256" key="3">
    <source>
        <dbReference type="PROSITE-ProRule" id="PRU00169"/>
    </source>
</evidence>
<feature type="domain" description="Response regulatory" evidence="4">
    <location>
        <begin position="3"/>
        <end position="114"/>
    </location>
</feature>
<evidence type="ECO:0000256" key="2">
    <source>
        <dbReference type="ARBA" id="ARBA00023012"/>
    </source>
</evidence>
<reference evidence="5 6" key="1">
    <citation type="submission" date="2018-05" db="EMBL/GenBank/DDBJ databases">
        <title>Complete genome sequence of Arcticibacterium luteifluviistationis SM1504T, a cytophagaceae bacterium isolated from Arctic surface seawater.</title>
        <authorList>
            <person name="Li Y."/>
            <person name="Qin Q.-L."/>
        </authorList>
    </citation>
    <scope>NUCLEOTIDE SEQUENCE [LARGE SCALE GENOMIC DNA]</scope>
    <source>
        <strain evidence="5 6">SM1504</strain>
    </source>
</reference>
<dbReference type="PROSITE" id="PS50110">
    <property type="entry name" value="RESPONSE_REGULATORY"/>
    <property type="match status" value="1"/>
</dbReference>
<protein>
    <submittedName>
        <fullName evidence="5">Response regulator</fullName>
    </submittedName>
</protein>
<dbReference type="InterPro" id="IPR001789">
    <property type="entry name" value="Sig_transdc_resp-reg_receiver"/>
</dbReference>
<dbReference type="AlphaFoldDB" id="A0A2Z4GH70"/>
<dbReference type="Proteomes" id="UP000249873">
    <property type="component" value="Chromosome"/>
</dbReference>
<dbReference type="OrthoDB" id="9789181at2"/>
<gene>
    <name evidence="5" type="ORF">DJ013_20290</name>
</gene>
<dbReference type="SMART" id="SM00448">
    <property type="entry name" value="REC"/>
    <property type="match status" value="1"/>
</dbReference>
<dbReference type="PANTHER" id="PTHR44591">
    <property type="entry name" value="STRESS RESPONSE REGULATOR PROTEIN 1"/>
    <property type="match status" value="1"/>
</dbReference>
<dbReference type="CDD" id="cd00156">
    <property type="entry name" value="REC"/>
    <property type="match status" value="1"/>
</dbReference>
<feature type="modified residue" description="4-aspartylphosphate" evidence="3">
    <location>
        <position position="52"/>
    </location>
</feature>
<dbReference type="SUPFAM" id="SSF52172">
    <property type="entry name" value="CheY-like"/>
    <property type="match status" value="1"/>
</dbReference>
<keyword evidence="6" id="KW-1185">Reference proteome</keyword>
<dbReference type="Pfam" id="PF00072">
    <property type="entry name" value="Response_reg"/>
    <property type="match status" value="1"/>
</dbReference>
<keyword evidence="1 3" id="KW-0597">Phosphoprotein</keyword>
<dbReference type="InterPro" id="IPR011006">
    <property type="entry name" value="CheY-like_superfamily"/>
</dbReference>
<keyword evidence="2" id="KW-0902">Two-component regulatory system</keyword>
<name>A0A2Z4GH70_9BACT</name>
<dbReference type="GO" id="GO:0000160">
    <property type="term" value="P:phosphorelay signal transduction system"/>
    <property type="evidence" value="ECO:0007669"/>
    <property type="project" value="UniProtKB-KW"/>
</dbReference>
<proteinExistence type="predicted"/>
<dbReference type="RefSeq" id="WP_111373752.1">
    <property type="nucleotide sequence ID" value="NZ_CP029480.1"/>
</dbReference>
<dbReference type="InterPro" id="IPR050595">
    <property type="entry name" value="Bact_response_regulator"/>
</dbReference>
<dbReference type="KEGG" id="als:DJ013_20290"/>
<organism evidence="5 6">
    <name type="scientific">Arcticibacterium luteifluviistationis</name>
    <dbReference type="NCBI Taxonomy" id="1784714"/>
    <lineage>
        <taxon>Bacteria</taxon>
        <taxon>Pseudomonadati</taxon>
        <taxon>Bacteroidota</taxon>
        <taxon>Cytophagia</taxon>
        <taxon>Cytophagales</taxon>
        <taxon>Leadbetterellaceae</taxon>
        <taxon>Arcticibacterium</taxon>
    </lineage>
</organism>
<dbReference type="PANTHER" id="PTHR44591:SF14">
    <property type="entry name" value="PROTEIN PILG"/>
    <property type="match status" value="1"/>
</dbReference>
<dbReference type="EMBL" id="CP029480">
    <property type="protein sequence ID" value="AWW00386.1"/>
    <property type="molecule type" value="Genomic_DNA"/>
</dbReference>
<evidence type="ECO:0000256" key="1">
    <source>
        <dbReference type="ARBA" id="ARBA00022553"/>
    </source>
</evidence>
<evidence type="ECO:0000313" key="5">
    <source>
        <dbReference type="EMBL" id="AWW00386.1"/>
    </source>
</evidence>
<evidence type="ECO:0000259" key="4">
    <source>
        <dbReference type="PROSITE" id="PS50110"/>
    </source>
</evidence>